<keyword evidence="2" id="KW-1185">Reference proteome</keyword>
<evidence type="ECO:0000313" key="1">
    <source>
        <dbReference type="EMBL" id="TFY83153.1"/>
    </source>
</evidence>
<organism evidence="1 2">
    <name type="scientific">Hericium alpestre</name>
    <dbReference type="NCBI Taxonomy" id="135208"/>
    <lineage>
        <taxon>Eukaryota</taxon>
        <taxon>Fungi</taxon>
        <taxon>Dikarya</taxon>
        <taxon>Basidiomycota</taxon>
        <taxon>Agaricomycotina</taxon>
        <taxon>Agaricomycetes</taxon>
        <taxon>Russulales</taxon>
        <taxon>Hericiaceae</taxon>
        <taxon>Hericium</taxon>
    </lineage>
</organism>
<comment type="caution">
    <text evidence="1">The sequence shown here is derived from an EMBL/GenBank/DDBJ whole genome shotgun (WGS) entry which is preliminary data.</text>
</comment>
<dbReference type="Proteomes" id="UP000298061">
    <property type="component" value="Unassembled WGS sequence"/>
</dbReference>
<sequence>MDYGGLWADVTSRWLSPTRIALPSIEHISVIDEVLCMSNYLSRFSHSHSSNVHYRFTMFDENSPPILNHIRHLAVLDLMSQVSSLIGGPLAYLVFADNVSNDGPCRKLELDANVAPISDDPSALPVMTLIFDCISGDDAHLSCFQVILDGLGGQLTHVEKMMLLDMDPYMAIDWSRPLARLRNLRDLTLSADDPNPIVELMGSVMAEHRNERTGITKREVYLQALEHLKFSLLGRDEELFELVARSLSRRMGLGSRLPVLTMHMVDDPLQPHDERLLSQVVSSLVSENET</sequence>
<reference evidence="1 2" key="1">
    <citation type="submission" date="2019-02" db="EMBL/GenBank/DDBJ databases">
        <title>Genome sequencing of the rare red list fungi Hericium alpestre (H. flagellum).</title>
        <authorList>
            <person name="Buettner E."/>
            <person name="Kellner H."/>
        </authorList>
    </citation>
    <scope>NUCLEOTIDE SEQUENCE [LARGE SCALE GENOMIC DNA]</scope>
    <source>
        <strain evidence="1 2">DSM 108284</strain>
    </source>
</reference>
<dbReference type="AlphaFoldDB" id="A0A4Z0A9Z4"/>
<accession>A0A4Z0A9Z4</accession>
<proteinExistence type="predicted"/>
<gene>
    <name evidence="1" type="ORF">EWM64_g859</name>
</gene>
<name>A0A4Z0A9Z4_9AGAM</name>
<dbReference type="EMBL" id="SFCI01000049">
    <property type="protein sequence ID" value="TFY83153.1"/>
    <property type="molecule type" value="Genomic_DNA"/>
</dbReference>
<protein>
    <submittedName>
        <fullName evidence="1">Uncharacterized protein</fullName>
    </submittedName>
</protein>
<evidence type="ECO:0000313" key="2">
    <source>
        <dbReference type="Proteomes" id="UP000298061"/>
    </source>
</evidence>